<dbReference type="GO" id="GO:0009451">
    <property type="term" value="P:RNA modification"/>
    <property type="evidence" value="ECO:0007669"/>
    <property type="project" value="InterPro"/>
</dbReference>
<keyword evidence="1" id="KW-0677">Repeat</keyword>
<reference evidence="4" key="1">
    <citation type="submission" date="2020-06" db="EMBL/GenBank/DDBJ databases">
        <authorList>
            <person name="Li T."/>
            <person name="Hu X."/>
            <person name="Zhang T."/>
            <person name="Song X."/>
            <person name="Zhang H."/>
            <person name="Dai N."/>
            <person name="Sheng W."/>
            <person name="Hou X."/>
            <person name="Wei L."/>
        </authorList>
    </citation>
    <scope>NUCLEOTIDE SEQUENCE</scope>
    <source>
        <strain evidence="4">KEN8</strain>
        <tissue evidence="4">Leaf</tissue>
    </source>
</reference>
<name>A0AAW2NSU3_9LAMI</name>
<comment type="caution">
    <text evidence="4">The sequence shown here is derived from an EMBL/GenBank/DDBJ whole genome shotgun (WGS) entry which is preliminary data.</text>
</comment>
<evidence type="ECO:0000256" key="1">
    <source>
        <dbReference type="ARBA" id="ARBA00022737"/>
    </source>
</evidence>
<evidence type="ECO:0000256" key="2">
    <source>
        <dbReference type="PROSITE-ProRule" id="PRU00708"/>
    </source>
</evidence>
<keyword evidence="3" id="KW-0472">Membrane</keyword>
<dbReference type="FunFam" id="1.25.40.10:FF:000196">
    <property type="entry name" value="Pentatricopeptide repeat-containing protein At4g14850"/>
    <property type="match status" value="1"/>
</dbReference>
<dbReference type="PANTHER" id="PTHR47926">
    <property type="entry name" value="PENTATRICOPEPTIDE REPEAT-CONTAINING PROTEIN"/>
    <property type="match status" value="1"/>
</dbReference>
<feature type="repeat" description="PPR" evidence="2">
    <location>
        <begin position="114"/>
        <end position="144"/>
    </location>
</feature>
<dbReference type="AlphaFoldDB" id="A0AAW2NSU3"/>
<dbReference type="InterPro" id="IPR002885">
    <property type="entry name" value="PPR_rpt"/>
</dbReference>
<feature type="transmembrane region" description="Helical" evidence="3">
    <location>
        <begin position="12"/>
        <end position="38"/>
    </location>
</feature>
<organism evidence="4">
    <name type="scientific">Sesamum calycinum</name>
    <dbReference type="NCBI Taxonomy" id="2727403"/>
    <lineage>
        <taxon>Eukaryota</taxon>
        <taxon>Viridiplantae</taxon>
        <taxon>Streptophyta</taxon>
        <taxon>Embryophyta</taxon>
        <taxon>Tracheophyta</taxon>
        <taxon>Spermatophyta</taxon>
        <taxon>Magnoliopsida</taxon>
        <taxon>eudicotyledons</taxon>
        <taxon>Gunneridae</taxon>
        <taxon>Pentapetalae</taxon>
        <taxon>asterids</taxon>
        <taxon>lamiids</taxon>
        <taxon>Lamiales</taxon>
        <taxon>Pedaliaceae</taxon>
        <taxon>Sesamum</taxon>
    </lineage>
</organism>
<dbReference type="InterPro" id="IPR046960">
    <property type="entry name" value="PPR_At4g14850-like_plant"/>
</dbReference>
<feature type="repeat" description="PPR" evidence="2">
    <location>
        <begin position="216"/>
        <end position="250"/>
    </location>
</feature>
<dbReference type="InterPro" id="IPR011990">
    <property type="entry name" value="TPR-like_helical_dom_sf"/>
</dbReference>
<keyword evidence="3" id="KW-1133">Transmembrane helix</keyword>
<proteinExistence type="predicted"/>
<feature type="repeat" description="PPR" evidence="2">
    <location>
        <begin position="419"/>
        <end position="453"/>
    </location>
</feature>
<dbReference type="PANTHER" id="PTHR47926:SF452">
    <property type="entry name" value="PENTATRICOPEPTIDE REPEAT-CONTAINING PROTEIN"/>
    <property type="match status" value="1"/>
</dbReference>
<sequence>MEMKQVGGGGAVASSLCVAAAAGSWSGSLWFFVIIRFLDLRYDHVNMLPEKLGSLLHHCAKTKAFQRGLSLHASAVKTGRQSEIFIGNHVLNFYAKCDCIDSAMRVFEEMPQRNLVTWSALISGFDQSNRPHLAIQFFSQMQKYFKPNEFVFASALSSCSGIKDLKLGQQIHAQALKLSHASVSFVLNSLILMYMKCGMCTHAFLMFTDSECDFLTLVSYNIAITGLVENKEQGKGIEMFMIMCRRGLVPDQFTFAGLLGRGEVIYDLPVVMQLHCQMVKLGLDYISFSGNVLMTLYSKFNLVAESEKVFTLIEERDVYSWNTAIAVCCRSEDNLKALFIFGEMVMEHNVKPDDFTYASVLAAAAGLASMRYGKEIHAHLFRTRLDWDIGVGNALINMYGKSGSISLGYTSFEQMEIHNIVSWNSIIAAFATHGLAEKAFALFNEMMTAGVEPDSVTFLEMLTACSHSGLAEGGQAIFNSMNKFYGITPNIEHLCCLVDLLGRAGRVTEAEEYIQRYSAADDAVILGSLLSACRLHEGVAVGERIARRLLELHPVTSSPYVLLSNLYASDRKWESVAGARKMLQVSGLKKKAAHSLIEVKGSSEKFIIGDFSHSRMEEILGMLRTLTRVKDEDLLCY</sequence>
<evidence type="ECO:0000256" key="3">
    <source>
        <dbReference type="SAM" id="Phobius"/>
    </source>
</evidence>
<protein>
    <submittedName>
        <fullName evidence="4">Pentatricopeptide repeat-containing protein, chloroplastic</fullName>
    </submittedName>
</protein>
<reference evidence="4" key="2">
    <citation type="journal article" date="2024" name="Plant">
        <title>Genomic evolution and insights into agronomic trait innovations of Sesamum species.</title>
        <authorList>
            <person name="Miao H."/>
            <person name="Wang L."/>
            <person name="Qu L."/>
            <person name="Liu H."/>
            <person name="Sun Y."/>
            <person name="Le M."/>
            <person name="Wang Q."/>
            <person name="Wei S."/>
            <person name="Zheng Y."/>
            <person name="Lin W."/>
            <person name="Duan Y."/>
            <person name="Cao H."/>
            <person name="Xiong S."/>
            <person name="Wang X."/>
            <person name="Wei L."/>
            <person name="Li C."/>
            <person name="Ma Q."/>
            <person name="Ju M."/>
            <person name="Zhao R."/>
            <person name="Li G."/>
            <person name="Mu C."/>
            <person name="Tian Q."/>
            <person name="Mei H."/>
            <person name="Zhang T."/>
            <person name="Gao T."/>
            <person name="Zhang H."/>
        </authorList>
    </citation>
    <scope>NUCLEOTIDE SEQUENCE</scope>
    <source>
        <strain evidence="4">KEN8</strain>
    </source>
</reference>
<keyword evidence="3" id="KW-0812">Transmembrane</keyword>
<dbReference type="EMBL" id="JACGWM010000010">
    <property type="protein sequence ID" value="KAL0346894.1"/>
    <property type="molecule type" value="Genomic_DNA"/>
</dbReference>
<feature type="repeat" description="PPR" evidence="2">
    <location>
        <begin position="317"/>
        <end position="352"/>
    </location>
</feature>
<dbReference type="Gene3D" id="1.25.40.10">
    <property type="entry name" value="Tetratricopeptide repeat domain"/>
    <property type="match status" value="4"/>
</dbReference>
<dbReference type="Pfam" id="PF20431">
    <property type="entry name" value="E_motif"/>
    <property type="match status" value="1"/>
</dbReference>
<dbReference type="Pfam" id="PF13041">
    <property type="entry name" value="PPR_2"/>
    <property type="match status" value="1"/>
</dbReference>
<dbReference type="PROSITE" id="PS51375">
    <property type="entry name" value="PPR"/>
    <property type="match status" value="4"/>
</dbReference>
<dbReference type="NCBIfam" id="TIGR00756">
    <property type="entry name" value="PPR"/>
    <property type="match status" value="2"/>
</dbReference>
<evidence type="ECO:0000313" key="4">
    <source>
        <dbReference type="EMBL" id="KAL0346894.1"/>
    </source>
</evidence>
<dbReference type="FunFam" id="1.25.40.10:FF:001093">
    <property type="entry name" value="Pentatricopeptide repeat-containing protein At2g34400"/>
    <property type="match status" value="1"/>
</dbReference>
<dbReference type="GO" id="GO:0003723">
    <property type="term" value="F:RNA binding"/>
    <property type="evidence" value="ECO:0007669"/>
    <property type="project" value="InterPro"/>
</dbReference>
<accession>A0AAW2NSU3</accession>
<dbReference type="Pfam" id="PF01535">
    <property type="entry name" value="PPR"/>
    <property type="match status" value="3"/>
</dbReference>
<gene>
    <name evidence="4" type="ORF">Scaly_1705400</name>
</gene>
<dbReference type="InterPro" id="IPR046848">
    <property type="entry name" value="E_motif"/>
</dbReference>